<organism evidence="1 2">
    <name type="scientific">Armadillidium nasatum</name>
    <dbReference type="NCBI Taxonomy" id="96803"/>
    <lineage>
        <taxon>Eukaryota</taxon>
        <taxon>Metazoa</taxon>
        <taxon>Ecdysozoa</taxon>
        <taxon>Arthropoda</taxon>
        <taxon>Crustacea</taxon>
        <taxon>Multicrustacea</taxon>
        <taxon>Malacostraca</taxon>
        <taxon>Eumalacostraca</taxon>
        <taxon>Peracarida</taxon>
        <taxon>Isopoda</taxon>
        <taxon>Oniscidea</taxon>
        <taxon>Crinocheta</taxon>
        <taxon>Armadillidiidae</taxon>
        <taxon>Armadillidium</taxon>
    </lineage>
</organism>
<name>A0A5N5TN76_9CRUS</name>
<evidence type="ECO:0008006" key="3">
    <source>
        <dbReference type="Google" id="ProtNLM"/>
    </source>
</evidence>
<accession>A0A5N5TN76</accession>
<keyword evidence="2" id="KW-1185">Reference proteome</keyword>
<sequence length="136" mass="15670">MSTKIPWNYPMTVFARNPLSTDDKCLACTATSVTEFTTSSRCSIEAKGECERKGGKYCPGPKIKVCYLFLKEEVSSFQEAADLCDKYDAEFPVMSIRDYVRNFRGNILSIFLNGILFQRRTSVWLLRLWAWLNIQQ</sequence>
<dbReference type="EMBL" id="SEYY01000282">
    <property type="protein sequence ID" value="KAB7507618.1"/>
    <property type="molecule type" value="Genomic_DNA"/>
</dbReference>
<proteinExistence type="predicted"/>
<reference evidence="1 2" key="1">
    <citation type="journal article" date="2019" name="PLoS Biol.">
        <title>Sex chromosomes control vertical transmission of feminizing Wolbachia symbionts in an isopod.</title>
        <authorList>
            <person name="Becking T."/>
            <person name="Chebbi M.A."/>
            <person name="Giraud I."/>
            <person name="Moumen B."/>
            <person name="Laverre T."/>
            <person name="Caubet Y."/>
            <person name="Peccoud J."/>
            <person name="Gilbert C."/>
            <person name="Cordaux R."/>
        </authorList>
    </citation>
    <scope>NUCLEOTIDE SEQUENCE [LARGE SCALE GENOMIC DNA]</scope>
    <source>
        <strain evidence="1">ANa2</strain>
        <tissue evidence="1">Whole body excluding digestive tract and cuticle</tissue>
    </source>
</reference>
<comment type="caution">
    <text evidence="1">The sequence shown here is derived from an EMBL/GenBank/DDBJ whole genome shotgun (WGS) entry which is preliminary data.</text>
</comment>
<evidence type="ECO:0000313" key="2">
    <source>
        <dbReference type="Proteomes" id="UP000326759"/>
    </source>
</evidence>
<gene>
    <name evidence="1" type="ORF">Anas_05414</name>
</gene>
<dbReference type="Proteomes" id="UP000326759">
    <property type="component" value="Unassembled WGS sequence"/>
</dbReference>
<evidence type="ECO:0000313" key="1">
    <source>
        <dbReference type="EMBL" id="KAB7507618.1"/>
    </source>
</evidence>
<protein>
    <recommendedName>
        <fullName evidence="3">C-type lectin domain-containing protein</fullName>
    </recommendedName>
</protein>
<dbReference type="AlphaFoldDB" id="A0A5N5TN76"/>